<feature type="transmembrane region" description="Helical" evidence="5">
    <location>
        <begin position="272"/>
        <end position="292"/>
    </location>
</feature>
<reference evidence="7 8" key="1">
    <citation type="journal article" date="2021" name="bioRxiv">
        <title>Unraveling nitrogen, sulfur and carbon metabolic pathways and microbial community transcriptional responses to substrate deprivation and toxicity stresses in a bioreactor mimicking anoxic brackish coastal sediment conditions.</title>
        <authorList>
            <person name="Martins P.D."/>
            <person name="Echeveste M.J."/>
            <person name="Arshad A."/>
            <person name="Kurth J."/>
            <person name="Ouboter H."/>
            <person name="Jetten M.S.M."/>
            <person name="Welte C.U."/>
        </authorList>
    </citation>
    <scope>NUCLEOTIDE SEQUENCE [LARGE SCALE GENOMIC DNA]</scope>
    <source>
        <strain evidence="7">MAG_38</strain>
    </source>
</reference>
<evidence type="ECO:0000313" key="7">
    <source>
        <dbReference type="EMBL" id="MBZ0159280.1"/>
    </source>
</evidence>
<evidence type="ECO:0000256" key="2">
    <source>
        <dbReference type="ARBA" id="ARBA00022692"/>
    </source>
</evidence>
<dbReference type="PROSITE" id="PS50850">
    <property type="entry name" value="MFS"/>
    <property type="match status" value="1"/>
</dbReference>
<dbReference type="EMBL" id="JAIOIU010000040">
    <property type="protein sequence ID" value="MBZ0159280.1"/>
    <property type="molecule type" value="Genomic_DNA"/>
</dbReference>
<feature type="transmembrane region" description="Helical" evidence="5">
    <location>
        <begin position="84"/>
        <end position="103"/>
    </location>
</feature>
<evidence type="ECO:0000256" key="1">
    <source>
        <dbReference type="ARBA" id="ARBA00004141"/>
    </source>
</evidence>
<keyword evidence="4 5" id="KW-0472">Membrane</keyword>
<dbReference type="GO" id="GO:0046943">
    <property type="term" value="F:carboxylic acid transmembrane transporter activity"/>
    <property type="evidence" value="ECO:0007669"/>
    <property type="project" value="TreeGrafter"/>
</dbReference>
<proteinExistence type="predicted"/>
<comment type="caution">
    <text evidence="7">The sequence shown here is derived from an EMBL/GenBank/DDBJ whole genome shotgun (WGS) entry which is preliminary data.</text>
</comment>
<feature type="transmembrane region" description="Helical" evidence="5">
    <location>
        <begin position="304"/>
        <end position="323"/>
    </location>
</feature>
<feature type="transmembrane region" description="Helical" evidence="5">
    <location>
        <begin position="391"/>
        <end position="410"/>
    </location>
</feature>
<dbReference type="PANTHER" id="PTHR23508:SF10">
    <property type="entry name" value="CARBOXYLIC ACID TRANSPORTER PROTEIN HOMOLOG"/>
    <property type="match status" value="1"/>
</dbReference>
<dbReference type="InterPro" id="IPR011701">
    <property type="entry name" value="MFS"/>
</dbReference>
<feature type="transmembrane region" description="Helical" evidence="5">
    <location>
        <begin position="55"/>
        <end position="75"/>
    </location>
</feature>
<feature type="transmembrane region" description="Helical" evidence="5">
    <location>
        <begin position="142"/>
        <end position="162"/>
    </location>
</feature>
<dbReference type="Pfam" id="PF07690">
    <property type="entry name" value="MFS_1"/>
    <property type="match status" value="1"/>
</dbReference>
<sequence length="427" mass="47380">MKKLLNEYEKPTRSHYQILLMSWAGWVFDFYDLILYTFLLIPIGQELNFSSIELSYVLGGSLAATAIGGIAFGILSDRFGRRSVLQWTILTYSIGTFLSGFASNFSLLLFFRIITGLGVGGEWATGQTYISETFPAKMRGRYGAFMQTGAPIGTALAAVIGGFVAPVIGWRACFFISVLPALLVVVIRKALPESDLWAERKRLIAEGRYQAGTLESEKSYQNFLRLFSASYRKLFILSLVLAIFDMSAYWFTYSWLPGYLHQQRQFSMAKSATWMLVTQVGGFLGYFTFGFVADKLGRRPAYSIYSFIMALGLIMITIMWEVIIVYPPVILGFMFLVGCGTGMFGGYGPLFAELFPTGIRNTAMGSAFNLARGVQFFTPVIIAMMAQKYGLGGGIFLAAFFALLTGAWIWTFPETKGKTLSTLEADG</sequence>
<keyword evidence="3 5" id="KW-1133">Transmembrane helix</keyword>
<dbReference type="PROSITE" id="PS00217">
    <property type="entry name" value="SUGAR_TRANSPORT_2"/>
    <property type="match status" value="1"/>
</dbReference>
<dbReference type="AlphaFoldDB" id="A0AAJ1AIM5"/>
<dbReference type="GO" id="GO:0005886">
    <property type="term" value="C:plasma membrane"/>
    <property type="evidence" value="ECO:0007669"/>
    <property type="project" value="TreeGrafter"/>
</dbReference>
<feature type="domain" description="Major facilitator superfamily (MFS) profile" evidence="6">
    <location>
        <begin position="18"/>
        <end position="416"/>
    </location>
</feature>
<evidence type="ECO:0000256" key="4">
    <source>
        <dbReference type="ARBA" id="ARBA00023136"/>
    </source>
</evidence>
<name>A0AAJ1AIM5_9BACT</name>
<organism evidence="7 8">
    <name type="scientific">Candidatus Methylomirabilis tolerans</name>
    <dbReference type="NCBI Taxonomy" id="3123416"/>
    <lineage>
        <taxon>Bacteria</taxon>
        <taxon>Candidatus Methylomirabilota</taxon>
        <taxon>Candidatus Methylomirabilia</taxon>
        <taxon>Candidatus Methylomirabilales</taxon>
        <taxon>Candidatus Methylomirabilaceae</taxon>
        <taxon>Candidatus Methylomirabilis</taxon>
    </lineage>
</organism>
<evidence type="ECO:0000256" key="5">
    <source>
        <dbReference type="SAM" id="Phobius"/>
    </source>
</evidence>
<feature type="transmembrane region" description="Helical" evidence="5">
    <location>
        <begin position="20"/>
        <end position="43"/>
    </location>
</feature>
<evidence type="ECO:0000313" key="8">
    <source>
        <dbReference type="Proteomes" id="UP001197609"/>
    </source>
</evidence>
<evidence type="ECO:0000256" key="3">
    <source>
        <dbReference type="ARBA" id="ARBA00022989"/>
    </source>
</evidence>
<dbReference type="InterPro" id="IPR036259">
    <property type="entry name" value="MFS_trans_sf"/>
</dbReference>
<keyword evidence="2 5" id="KW-0812">Transmembrane</keyword>
<dbReference type="SUPFAM" id="SSF103473">
    <property type="entry name" value="MFS general substrate transporter"/>
    <property type="match status" value="1"/>
</dbReference>
<accession>A0AAJ1AIM5</accession>
<feature type="transmembrane region" description="Helical" evidence="5">
    <location>
        <begin position="234"/>
        <end position="252"/>
    </location>
</feature>
<evidence type="ECO:0000259" key="6">
    <source>
        <dbReference type="PROSITE" id="PS50850"/>
    </source>
</evidence>
<comment type="subcellular location">
    <subcellularLocation>
        <location evidence="1">Membrane</location>
        <topology evidence="1">Multi-pass membrane protein</topology>
    </subcellularLocation>
</comment>
<protein>
    <submittedName>
        <fullName evidence="7">MFS transporter</fullName>
    </submittedName>
</protein>
<dbReference type="InterPro" id="IPR005829">
    <property type="entry name" value="Sugar_transporter_CS"/>
</dbReference>
<dbReference type="PANTHER" id="PTHR23508">
    <property type="entry name" value="CARBOXYLIC ACID TRANSPORTER PROTEIN HOMOLOG"/>
    <property type="match status" value="1"/>
</dbReference>
<feature type="transmembrane region" description="Helical" evidence="5">
    <location>
        <begin position="329"/>
        <end position="355"/>
    </location>
</feature>
<dbReference type="Proteomes" id="UP001197609">
    <property type="component" value="Unassembled WGS sequence"/>
</dbReference>
<gene>
    <name evidence="7" type="ORF">K8G79_03955</name>
</gene>
<dbReference type="InterPro" id="IPR020846">
    <property type="entry name" value="MFS_dom"/>
</dbReference>
<dbReference type="Gene3D" id="1.20.1250.20">
    <property type="entry name" value="MFS general substrate transporter like domains"/>
    <property type="match status" value="1"/>
</dbReference>